<dbReference type="Gene3D" id="2.170.300.10">
    <property type="entry name" value="Tie2 ligand-binding domain superfamily"/>
    <property type="match status" value="1"/>
</dbReference>
<name>A0ABY7DNL4_MYAAR</name>
<sequence length="305" mass="33241">MWDCRHVGFIYFVMYLNRFYSSPHFNGYKVYIENLTSWGYEDDDRNYIPRNTSRSLCYQHDGSEITNRTMVVQCVKTLIGNSVRIEMANKYSQLVLCDIKISADGFLDSGVRIEVSIDSTNCPENFCGYNCSVPCHCRIPGPMKDKLTAVCTSGCAGRATGRNGLCNHVCSNTTWGEECTYQCGHCNNGESCNASNGHCKTCTAGYKPTPKCEDECDLGKYGLNCSRNCGHCGLELDCEKVSGNCSAGCDAGWNGTLCDQECENGTYGSNCSETCGNCVAGCKKGTGTCLGGCLSGFKGETCKYI</sequence>
<proteinExistence type="predicted"/>
<gene>
    <name evidence="2" type="ORF">MAR_022685</name>
</gene>
<evidence type="ECO:0000256" key="1">
    <source>
        <dbReference type="ARBA" id="ARBA00022536"/>
    </source>
</evidence>
<protein>
    <submittedName>
        <fullName evidence="2">SREC-like protein</fullName>
    </submittedName>
</protein>
<keyword evidence="3" id="KW-1185">Reference proteome</keyword>
<feature type="non-terminal residue" evidence="2">
    <location>
        <position position="305"/>
    </location>
</feature>
<dbReference type="PANTHER" id="PTHR24043:SF8">
    <property type="entry name" value="EGF-LIKE DOMAIN-CONTAINING PROTEIN"/>
    <property type="match status" value="1"/>
</dbReference>
<organism evidence="2 3">
    <name type="scientific">Mya arenaria</name>
    <name type="common">Soft-shell clam</name>
    <dbReference type="NCBI Taxonomy" id="6604"/>
    <lineage>
        <taxon>Eukaryota</taxon>
        <taxon>Metazoa</taxon>
        <taxon>Spiralia</taxon>
        <taxon>Lophotrochozoa</taxon>
        <taxon>Mollusca</taxon>
        <taxon>Bivalvia</taxon>
        <taxon>Autobranchia</taxon>
        <taxon>Heteroconchia</taxon>
        <taxon>Euheterodonta</taxon>
        <taxon>Imparidentia</taxon>
        <taxon>Neoheterodontei</taxon>
        <taxon>Myida</taxon>
        <taxon>Myoidea</taxon>
        <taxon>Myidae</taxon>
        <taxon>Mya</taxon>
    </lineage>
</organism>
<dbReference type="InterPro" id="IPR042635">
    <property type="entry name" value="MEGF10/SREC1/2-like"/>
</dbReference>
<evidence type="ECO:0000313" key="3">
    <source>
        <dbReference type="Proteomes" id="UP001164746"/>
    </source>
</evidence>
<dbReference type="EMBL" id="CP111014">
    <property type="protein sequence ID" value="WAQ98312.1"/>
    <property type="molecule type" value="Genomic_DNA"/>
</dbReference>
<accession>A0ABY7DNL4</accession>
<dbReference type="PANTHER" id="PTHR24043">
    <property type="entry name" value="SCAVENGER RECEPTOR CLASS F"/>
    <property type="match status" value="1"/>
</dbReference>
<keyword evidence="1" id="KW-0245">EGF-like domain</keyword>
<reference evidence="2" key="1">
    <citation type="submission" date="2022-11" db="EMBL/GenBank/DDBJ databases">
        <title>Centuries of genome instability and evolution in soft-shell clam transmissible cancer (bioRxiv).</title>
        <authorList>
            <person name="Hart S.F.M."/>
            <person name="Yonemitsu M.A."/>
            <person name="Giersch R.M."/>
            <person name="Beal B.F."/>
            <person name="Arriagada G."/>
            <person name="Davis B.W."/>
            <person name="Ostrander E.A."/>
            <person name="Goff S.P."/>
            <person name="Metzger M.J."/>
        </authorList>
    </citation>
    <scope>NUCLEOTIDE SEQUENCE</scope>
    <source>
        <strain evidence="2">MELC-2E11</strain>
        <tissue evidence="2">Siphon/mantle</tissue>
    </source>
</reference>
<dbReference type="Proteomes" id="UP001164746">
    <property type="component" value="Chromosome 3"/>
</dbReference>
<evidence type="ECO:0000313" key="2">
    <source>
        <dbReference type="EMBL" id="WAQ98312.1"/>
    </source>
</evidence>